<accession>A0A370Q6X4</accession>
<dbReference type="NCBIfam" id="NF008500">
    <property type="entry name" value="PRK11410.1"/>
    <property type="match status" value="1"/>
</dbReference>
<dbReference type="RefSeq" id="WP_115460301.1">
    <property type="nucleotide sequence ID" value="NZ_QRAP01000014.1"/>
</dbReference>
<keyword evidence="1" id="KW-0812">Transmembrane</keyword>
<reference evidence="2 3" key="1">
    <citation type="submission" date="2018-07" db="EMBL/GenBank/DDBJ databases">
        <title>Genomic Encyclopedia of Type Strains, Phase IV (KMG-IV): sequencing the most valuable type-strain genomes for metagenomic binning, comparative biology and taxonomic classification.</title>
        <authorList>
            <person name="Goeker M."/>
        </authorList>
    </citation>
    <scope>NUCLEOTIDE SEQUENCE [LARGE SCALE GENOMIC DNA]</scope>
    <source>
        <strain evidence="2 3">DSM 103736</strain>
    </source>
</reference>
<feature type="transmembrane region" description="Helical" evidence="1">
    <location>
        <begin position="16"/>
        <end position="36"/>
    </location>
</feature>
<keyword evidence="1" id="KW-0472">Membrane</keyword>
<dbReference type="EMBL" id="QRAP01000014">
    <property type="protein sequence ID" value="RDK84106.1"/>
    <property type="molecule type" value="Genomic_DNA"/>
</dbReference>
<name>A0A370Q6X4_9GAMM</name>
<protein>
    <submittedName>
        <fullName evidence="2">Uncharacterized protein YfaA (DUF2138 family)</fullName>
    </submittedName>
</protein>
<keyword evidence="1" id="KW-1133">Transmembrane helix</keyword>
<dbReference type="Proteomes" id="UP000254848">
    <property type="component" value="Unassembled WGS sequence"/>
</dbReference>
<comment type="caution">
    <text evidence="2">The sequence shown here is derived from an EMBL/GenBank/DDBJ whole genome shotgun (WGS) entry which is preliminary data.</text>
</comment>
<dbReference type="InterPro" id="IPR018671">
    <property type="entry name" value="DUF2138"/>
</dbReference>
<proteinExistence type="predicted"/>
<organism evidence="2 3">
    <name type="scientific">Enterobacillus tribolii</name>
    <dbReference type="NCBI Taxonomy" id="1487935"/>
    <lineage>
        <taxon>Bacteria</taxon>
        <taxon>Pseudomonadati</taxon>
        <taxon>Pseudomonadota</taxon>
        <taxon>Gammaproteobacteria</taxon>
        <taxon>Enterobacterales</taxon>
        <taxon>Hafniaceae</taxon>
        <taxon>Enterobacillus</taxon>
    </lineage>
</organism>
<gene>
    <name evidence="2" type="ORF">C8D90_11425</name>
</gene>
<evidence type="ECO:0000313" key="2">
    <source>
        <dbReference type="EMBL" id="RDK84106.1"/>
    </source>
</evidence>
<sequence>MNESAVPAKRGSGKRWLIIVAGILIAGAVAAVTYHLNRASGYNTLKTLVRNNNLQIDPRHPDVLIESASLSRLPRDLLSIPLLRDTLTEDFVFYYQHNADKLGLIGSLRRIIFEHNLELRDALIEELLDQPANVALWHDANGRLRHFMIEIRRGGLAKVLEPLAFAAADDSQLSKTKLSQIQVGGAGAAIYQLRYGGKSLLFASHDDKLLLMSGVDMMFDGEKHASDTTEVAQAVLAGNAPWAESFGLTPRAAQGGETAAPEHRIAVSANYLGFGYQRFMPAFAGVRFEMTGQGWNSFLALNDRDAAADTSFNFTPVWQAMPMGASFCVALPVARGVAEEMLGRVGGNEERAGVLAQHLTGAAGMCWYADSRLYTPLLVTRLDDAAGSQADDGLGALFDRTIGAPEKKAPQGVLPMRETQTEQAHSWRREVSSSYGQYNAGESEAGESMTARKFFRVTLAREGQTLLFSLDDRLVEKARQTLGGNFPPMAEVLPANAVVPLYLAPEGLSGLFRHEAFDSLPKDVEPIFYNAAQTLLVPKLEALAGHGSYALTLPADTSADDAWQWIPIEWRAL</sequence>
<keyword evidence="3" id="KW-1185">Reference proteome</keyword>
<dbReference type="Pfam" id="PF09909">
    <property type="entry name" value="DUF2138"/>
    <property type="match status" value="1"/>
</dbReference>
<evidence type="ECO:0000313" key="3">
    <source>
        <dbReference type="Proteomes" id="UP000254848"/>
    </source>
</evidence>
<dbReference type="AlphaFoldDB" id="A0A370Q6X4"/>
<evidence type="ECO:0000256" key="1">
    <source>
        <dbReference type="SAM" id="Phobius"/>
    </source>
</evidence>
<dbReference type="OrthoDB" id="6978897at2"/>